<evidence type="ECO:0000313" key="1">
    <source>
        <dbReference type="EMBL" id="KAI3700422.1"/>
    </source>
</evidence>
<reference evidence="2" key="1">
    <citation type="journal article" date="2022" name="Mol. Ecol. Resour.">
        <title>The genomes of chicory, endive, great burdock and yacon provide insights into Asteraceae palaeo-polyploidization history and plant inulin production.</title>
        <authorList>
            <person name="Fan W."/>
            <person name="Wang S."/>
            <person name="Wang H."/>
            <person name="Wang A."/>
            <person name="Jiang F."/>
            <person name="Liu H."/>
            <person name="Zhao H."/>
            <person name="Xu D."/>
            <person name="Zhang Y."/>
        </authorList>
    </citation>
    <scope>NUCLEOTIDE SEQUENCE [LARGE SCALE GENOMIC DNA]</scope>
    <source>
        <strain evidence="2">cv. Punajuju</strain>
    </source>
</reference>
<sequence length="115" mass="12793">MKKENENWNDETYESPKKDEENENVEDENQPDDPYKRLFKLDIVCEFQLISFAGTTVATTAAAATGNGGSTVEMHVKSLSDNEHPPPEDAEDEHELIPASPPLQDKILDPGPNPE</sequence>
<organism evidence="1 2">
    <name type="scientific">Cichorium intybus</name>
    <name type="common">Chicory</name>
    <dbReference type="NCBI Taxonomy" id="13427"/>
    <lineage>
        <taxon>Eukaryota</taxon>
        <taxon>Viridiplantae</taxon>
        <taxon>Streptophyta</taxon>
        <taxon>Embryophyta</taxon>
        <taxon>Tracheophyta</taxon>
        <taxon>Spermatophyta</taxon>
        <taxon>Magnoliopsida</taxon>
        <taxon>eudicotyledons</taxon>
        <taxon>Gunneridae</taxon>
        <taxon>Pentapetalae</taxon>
        <taxon>asterids</taxon>
        <taxon>campanulids</taxon>
        <taxon>Asterales</taxon>
        <taxon>Asteraceae</taxon>
        <taxon>Cichorioideae</taxon>
        <taxon>Cichorieae</taxon>
        <taxon>Cichoriinae</taxon>
        <taxon>Cichorium</taxon>
    </lineage>
</organism>
<gene>
    <name evidence="1" type="ORF">L2E82_45050</name>
</gene>
<proteinExistence type="predicted"/>
<dbReference type="EMBL" id="CM042016">
    <property type="protein sequence ID" value="KAI3700422.1"/>
    <property type="molecule type" value="Genomic_DNA"/>
</dbReference>
<comment type="caution">
    <text evidence="1">The sequence shown here is derived from an EMBL/GenBank/DDBJ whole genome shotgun (WGS) entry which is preliminary data.</text>
</comment>
<keyword evidence="2" id="KW-1185">Reference proteome</keyword>
<name>A0ACB8ZS93_CICIN</name>
<protein>
    <submittedName>
        <fullName evidence="1">Uncharacterized protein</fullName>
    </submittedName>
</protein>
<dbReference type="Proteomes" id="UP001055811">
    <property type="component" value="Linkage Group LG08"/>
</dbReference>
<accession>A0ACB8ZS93</accession>
<reference evidence="1 2" key="2">
    <citation type="journal article" date="2022" name="Mol. Ecol. Resour.">
        <title>The genomes of chicory, endive, great burdock and yacon provide insights into Asteraceae paleo-polyploidization history and plant inulin production.</title>
        <authorList>
            <person name="Fan W."/>
            <person name="Wang S."/>
            <person name="Wang H."/>
            <person name="Wang A."/>
            <person name="Jiang F."/>
            <person name="Liu H."/>
            <person name="Zhao H."/>
            <person name="Xu D."/>
            <person name="Zhang Y."/>
        </authorList>
    </citation>
    <scope>NUCLEOTIDE SEQUENCE [LARGE SCALE GENOMIC DNA]</scope>
    <source>
        <strain evidence="2">cv. Punajuju</strain>
        <tissue evidence="1">Leaves</tissue>
    </source>
</reference>
<evidence type="ECO:0000313" key="2">
    <source>
        <dbReference type="Proteomes" id="UP001055811"/>
    </source>
</evidence>